<comment type="caution">
    <text evidence="2">The sequence shown here is derived from an EMBL/GenBank/DDBJ whole genome shotgun (WGS) entry which is preliminary data.</text>
</comment>
<accession>A0A507CJJ9</accession>
<sequence length="291" mass="31164">MSYCVLKVLLFAGANVTKIAFQAVEGAHSESALSSLAVAASIQQLEHDGLQTSEQVFGAVKSAQINYGFIPIESSLNLPAISHVTGSSTRFVAKTRSITHELEILGALPAPPSSAHELPVNSGIRHDEPDSEYDATTADTYVSATQGALPDPSSLDSWCGQITNQYDDGPDFLYTPPYGSAPILGSTNPGIQLSEGYNDPQYLPYDTEFALPAHEQVGPSSSGTLNNPYDYGYDEPNFGYVSSHQAPPSPELTHIYKDPAFIQYEIELGRRAHEQAGPSGGNASILLKFIK</sequence>
<feature type="chain" id="PRO_5021317179" evidence="1">
    <location>
        <begin position="17"/>
        <end position="291"/>
    </location>
</feature>
<organism evidence="2 3">
    <name type="scientific">Synchytrium endobioticum</name>
    <dbReference type="NCBI Taxonomy" id="286115"/>
    <lineage>
        <taxon>Eukaryota</taxon>
        <taxon>Fungi</taxon>
        <taxon>Fungi incertae sedis</taxon>
        <taxon>Chytridiomycota</taxon>
        <taxon>Chytridiomycota incertae sedis</taxon>
        <taxon>Chytridiomycetes</taxon>
        <taxon>Synchytriales</taxon>
        <taxon>Synchytriaceae</taxon>
        <taxon>Synchytrium</taxon>
    </lineage>
</organism>
<reference evidence="2 3" key="1">
    <citation type="journal article" date="2019" name="Sci. Rep.">
        <title>Comparative genomics of chytrid fungi reveal insights into the obligate biotrophic and pathogenic lifestyle of Synchytrium endobioticum.</title>
        <authorList>
            <person name="van de Vossenberg B.T.L.H."/>
            <person name="Warris S."/>
            <person name="Nguyen H.D.T."/>
            <person name="van Gent-Pelzer M.P.E."/>
            <person name="Joly D.L."/>
            <person name="van de Geest H.C."/>
            <person name="Bonants P.J.M."/>
            <person name="Smith D.S."/>
            <person name="Levesque C.A."/>
            <person name="van der Lee T.A.J."/>
        </authorList>
    </citation>
    <scope>NUCLEOTIDE SEQUENCE [LARGE SCALE GENOMIC DNA]</scope>
    <source>
        <strain evidence="2 3">MB42</strain>
    </source>
</reference>
<keyword evidence="1" id="KW-0732">Signal</keyword>
<dbReference type="EMBL" id="QEAN01000405">
    <property type="protein sequence ID" value="TPX38394.1"/>
    <property type="molecule type" value="Genomic_DNA"/>
</dbReference>
<dbReference type="Gene3D" id="3.40.190.10">
    <property type="entry name" value="Periplasmic binding protein-like II"/>
    <property type="match status" value="1"/>
</dbReference>
<dbReference type="AlphaFoldDB" id="A0A507CJJ9"/>
<name>A0A507CJJ9_9FUNG</name>
<keyword evidence="3" id="KW-1185">Reference proteome</keyword>
<evidence type="ECO:0000313" key="2">
    <source>
        <dbReference type="EMBL" id="TPX38394.1"/>
    </source>
</evidence>
<protein>
    <submittedName>
        <fullName evidence="2">Uncharacterized protein</fullName>
    </submittedName>
</protein>
<evidence type="ECO:0000313" key="3">
    <source>
        <dbReference type="Proteomes" id="UP000317494"/>
    </source>
</evidence>
<feature type="signal peptide" evidence="1">
    <location>
        <begin position="1"/>
        <end position="16"/>
    </location>
</feature>
<evidence type="ECO:0000256" key="1">
    <source>
        <dbReference type="SAM" id="SignalP"/>
    </source>
</evidence>
<gene>
    <name evidence="2" type="ORF">SeMB42_g06771</name>
</gene>
<dbReference type="Proteomes" id="UP000317494">
    <property type="component" value="Unassembled WGS sequence"/>
</dbReference>
<proteinExistence type="predicted"/>
<dbReference type="VEuPathDB" id="FungiDB:SeMB42_g06771"/>